<dbReference type="EMBL" id="BKCP01004505">
    <property type="protein sequence ID" value="GER31572.1"/>
    <property type="molecule type" value="Genomic_DNA"/>
</dbReference>
<dbReference type="AlphaFoldDB" id="A0A5A7PFU5"/>
<comment type="caution">
    <text evidence="2">The sequence shown here is derived from an EMBL/GenBank/DDBJ whole genome shotgun (WGS) entry which is preliminary data.</text>
</comment>
<sequence length="150" mass="16370">MNYLSIILAISSTTSSAFLAPATSNSANLCKCPWEPASMSLLRQLRLPPAKIAATTATGNFFDTTSFEGSNIRTILVRLFSSLTNSFPFDFTESNETKAFAPTSCIPSGFTHSISLTRELIQPEIARLLPSLMAKLASREEDMCCIMTFL</sequence>
<evidence type="ECO:0000256" key="1">
    <source>
        <dbReference type="SAM" id="SignalP"/>
    </source>
</evidence>
<dbReference type="Proteomes" id="UP000325081">
    <property type="component" value="Unassembled WGS sequence"/>
</dbReference>
<gene>
    <name evidence="2" type="ORF">STAS_07583</name>
</gene>
<name>A0A5A7PFU5_STRAF</name>
<evidence type="ECO:0000313" key="3">
    <source>
        <dbReference type="Proteomes" id="UP000325081"/>
    </source>
</evidence>
<proteinExistence type="predicted"/>
<reference evidence="3" key="1">
    <citation type="journal article" date="2019" name="Curr. Biol.">
        <title>Genome Sequence of Striga asiatica Provides Insight into the Evolution of Plant Parasitism.</title>
        <authorList>
            <person name="Yoshida S."/>
            <person name="Kim S."/>
            <person name="Wafula E.K."/>
            <person name="Tanskanen J."/>
            <person name="Kim Y.M."/>
            <person name="Honaas L."/>
            <person name="Yang Z."/>
            <person name="Spallek T."/>
            <person name="Conn C.E."/>
            <person name="Ichihashi Y."/>
            <person name="Cheong K."/>
            <person name="Cui S."/>
            <person name="Der J.P."/>
            <person name="Gundlach H."/>
            <person name="Jiao Y."/>
            <person name="Hori C."/>
            <person name="Ishida J.K."/>
            <person name="Kasahara H."/>
            <person name="Kiba T."/>
            <person name="Kim M.S."/>
            <person name="Koo N."/>
            <person name="Laohavisit A."/>
            <person name="Lee Y.H."/>
            <person name="Lumba S."/>
            <person name="McCourt P."/>
            <person name="Mortimer J.C."/>
            <person name="Mutuku J.M."/>
            <person name="Nomura T."/>
            <person name="Sasaki-Sekimoto Y."/>
            <person name="Seto Y."/>
            <person name="Wang Y."/>
            <person name="Wakatake T."/>
            <person name="Sakakibara H."/>
            <person name="Demura T."/>
            <person name="Yamaguchi S."/>
            <person name="Yoneyama K."/>
            <person name="Manabe R.I."/>
            <person name="Nelson D.C."/>
            <person name="Schulman A.H."/>
            <person name="Timko M.P."/>
            <person name="dePamphilis C.W."/>
            <person name="Choi D."/>
            <person name="Shirasu K."/>
        </authorList>
    </citation>
    <scope>NUCLEOTIDE SEQUENCE [LARGE SCALE GENOMIC DNA]</scope>
    <source>
        <strain evidence="3">cv. UVA1</strain>
    </source>
</reference>
<accession>A0A5A7PFU5</accession>
<keyword evidence="1" id="KW-0732">Signal</keyword>
<feature type="signal peptide" evidence="1">
    <location>
        <begin position="1"/>
        <end position="17"/>
    </location>
</feature>
<organism evidence="2 3">
    <name type="scientific">Striga asiatica</name>
    <name type="common">Asiatic witchweed</name>
    <name type="synonym">Buchnera asiatica</name>
    <dbReference type="NCBI Taxonomy" id="4170"/>
    <lineage>
        <taxon>Eukaryota</taxon>
        <taxon>Viridiplantae</taxon>
        <taxon>Streptophyta</taxon>
        <taxon>Embryophyta</taxon>
        <taxon>Tracheophyta</taxon>
        <taxon>Spermatophyta</taxon>
        <taxon>Magnoliopsida</taxon>
        <taxon>eudicotyledons</taxon>
        <taxon>Gunneridae</taxon>
        <taxon>Pentapetalae</taxon>
        <taxon>asterids</taxon>
        <taxon>lamiids</taxon>
        <taxon>Lamiales</taxon>
        <taxon>Orobanchaceae</taxon>
        <taxon>Buchnereae</taxon>
        <taxon>Striga</taxon>
    </lineage>
</organism>
<protein>
    <submittedName>
        <fullName evidence="2">Chaperone protein HscA homolog</fullName>
    </submittedName>
</protein>
<keyword evidence="3" id="KW-1185">Reference proteome</keyword>
<feature type="chain" id="PRO_5023142820" evidence="1">
    <location>
        <begin position="18"/>
        <end position="150"/>
    </location>
</feature>
<evidence type="ECO:0000313" key="2">
    <source>
        <dbReference type="EMBL" id="GER31572.1"/>
    </source>
</evidence>